<accession>A0AAD6BC68</accession>
<gene>
    <name evidence="2" type="ORF">JOQ06_026515</name>
</gene>
<comment type="caution">
    <text evidence="2">The sequence shown here is derived from an EMBL/GenBank/DDBJ whole genome shotgun (WGS) entry which is preliminary data.</text>
</comment>
<evidence type="ECO:0000256" key="1">
    <source>
        <dbReference type="SAM" id="MobiDB-lite"/>
    </source>
</evidence>
<name>A0AAD6BC68_9TELE</name>
<evidence type="ECO:0000313" key="2">
    <source>
        <dbReference type="EMBL" id="KAJ4940206.1"/>
    </source>
</evidence>
<sequence>MTLGISCIITRGKLARSQGYCDNEERTTRLCNDFPRKGELFAISHCRPDCASQQNTAPFLLWPRPTVLQGAEVSGRPTLDSVSATRNHPRHSTPPPGKLRKKMAASERVRME</sequence>
<organism evidence="2 3">
    <name type="scientific">Pogonophryne albipinna</name>
    <dbReference type="NCBI Taxonomy" id="1090488"/>
    <lineage>
        <taxon>Eukaryota</taxon>
        <taxon>Metazoa</taxon>
        <taxon>Chordata</taxon>
        <taxon>Craniata</taxon>
        <taxon>Vertebrata</taxon>
        <taxon>Euteleostomi</taxon>
        <taxon>Actinopterygii</taxon>
        <taxon>Neopterygii</taxon>
        <taxon>Teleostei</taxon>
        <taxon>Neoteleostei</taxon>
        <taxon>Acanthomorphata</taxon>
        <taxon>Eupercaria</taxon>
        <taxon>Perciformes</taxon>
        <taxon>Notothenioidei</taxon>
        <taxon>Pogonophryne</taxon>
    </lineage>
</organism>
<dbReference type="AlphaFoldDB" id="A0AAD6BC68"/>
<proteinExistence type="predicted"/>
<dbReference type="Proteomes" id="UP001219934">
    <property type="component" value="Unassembled WGS sequence"/>
</dbReference>
<reference evidence="2" key="1">
    <citation type="submission" date="2022-11" db="EMBL/GenBank/DDBJ databases">
        <title>Chromosome-level genome of Pogonophryne albipinna.</title>
        <authorList>
            <person name="Jo E."/>
        </authorList>
    </citation>
    <scope>NUCLEOTIDE SEQUENCE</scope>
    <source>
        <strain evidence="2">SGF0006</strain>
        <tissue evidence="2">Muscle</tissue>
    </source>
</reference>
<protein>
    <submittedName>
        <fullName evidence="2">Uncharacterized protein</fullName>
    </submittedName>
</protein>
<dbReference type="EMBL" id="JAPTMU010000007">
    <property type="protein sequence ID" value="KAJ4940206.1"/>
    <property type="molecule type" value="Genomic_DNA"/>
</dbReference>
<evidence type="ECO:0000313" key="3">
    <source>
        <dbReference type="Proteomes" id="UP001219934"/>
    </source>
</evidence>
<keyword evidence="3" id="KW-1185">Reference proteome</keyword>
<feature type="region of interest" description="Disordered" evidence="1">
    <location>
        <begin position="71"/>
        <end position="112"/>
    </location>
</feature>